<dbReference type="Proteomes" id="UP001060070">
    <property type="component" value="Chromosome"/>
</dbReference>
<keyword evidence="3" id="KW-1134">Transmembrane beta strand</keyword>
<dbReference type="GO" id="GO:0009986">
    <property type="term" value="C:cell surface"/>
    <property type="evidence" value="ECO:0007669"/>
    <property type="project" value="UniProtKB-SubCell"/>
</dbReference>
<evidence type="ECO:0000256" key="1">
    <source>
        <dbReference type="ARBA" id="ARBA00004241"/>
    </source>
</evidence>
<evidence type="ECO:0000259" key="9">
    <source>
        <dbReference type="Pfam" id="PF03895"/>
    </source>
</evidence>
<evidence type="ECO:0000256" key="3">
    <source>
        <dbReference type="ARBA" id="ARBA00022452"/>
    </source>
</evidence>
<keyword evidence="4" id="KW-0812">Transmembrane</keyword>
<proteinExistence type="predicted"/>
<feature type="signal peptide" evidence="8">
    <location>
        <begin position="1"/>
        <end position="24"/>
    </location>
</feature>
<dbReference type="Gene3D" id="3.30.1300.30">
    <property type="entry name" value="GSPII I/J protein-like"/>
    <property type="match status" value="1"/>
</dbReference>
<evidence type="ECO:0000313" key="11">
    <source>
        <dbReference type="Proteomes" id="UP001060070"/>
    </source>
</evidence>
<gene>
    <name evidence="10" type="ORF">LRP29_08745</name>
</gene>
<dbReference type="RefSeq" id="WP_024502985.1">
    <property type="nucleotide sequence ID" value="NZ_CP088147.1"/>
</dbReference>
<feature type="domain" description="Trimeric autotransporter adhesin YadA-like C-terminal membrane anchor" evidence="9">
    <location>
        <begin position="337"/>
        <end position="395"/>
    </location>
</feature>
<dbReference type="InterPro" id="IPR045584">
    <property type="entry name" value="Pilin-like"/>
</dbReference>
<dbReference type="Gene3D" id="1.20.5.340">
    <property type="match status" value="1"/>
</dbReference>
<protein>
    <submittedName>
        <fullName evidence="10">YadA-like family protein</fullName>
    </submittedName>
</protein>
<keyword evidence="11" id="KW-1185">Reference proteome</keyword>
<dbReference type="InterPro" id="IPR011049">
    <property type="entry name" value="Serralysin-like_metalloprot_C"/>
</dbReference>
<keyword evidence="7" id="KW-0998">Cell outer membrane</keyword>
<sequence length="397" mass="39974">MSILTLAGLMGLAVFALASGNARAGECAGGDDGGNVTSLACGDGPDASYDAFTYSAYATAIGSHARADGVESSALGYRSNSGTGGQNTAMGAFAKAGDLDETTDFNSSGTTAIGTGAKAGAVANDQNEATALGHLAEANAAFATTLGAQSKANYTGSMAIGHGVETTRDNQVKVGNVNNTYTLAGVTSDASKAAQDLNPVDPVFLVTTDAAGNLAASTFDVAALEDLPEKVADHEIRIASNTNNINALNTTVGGHTTELADHEDRIASNTNAIATHTTQLLDLHTRVIDNTSNIAALDGRVGALESGFQNLGGEISETRTEARAGTALALATAGLRYDDRPGKLSLAGGFGHFKGQSGLALGLGYNTSEEFRMNAAVSATTGRGDVGVSVGASWTLN</sequence>
<accession>A0AB38TFU6</accession>
<evidence type="ECO:0000256" key="6">
    <source>
        <dbReference type="ARBA" id="ARBA00023136"/>
    </source>
</evidence>
<organism evidence="10 11">
    <name type="scientific">Mesorhizobium ciceri</name>
    <dbReference type="NCBI Taxonomy" id="39645"/>
    <lineage>
        <taxon>Bacteria</taxon>
        <taxon>Pseudomonadati</taxon>
        <taxon>Pseudomonadota</taxon>
        <taxon>Alphaproteobacteria</taxon>
        <taxon>Hyphomicrobiales</taxon>
        <taxon>Phyllobacteriaceae</taxon>
        <taxon>Mesorhizobium</taxon>
    </lineage>
</organism>
<dbReference type="AlphaFoldDB" id="A0AB38TFU6"/>
<keyword evidence="5 8" id="KW-0732">Signal</keyword>
<comment type="subcellular location">
    <subcellularLocation>
        <location evidence="2">Cell outer membrane</location>
    </subcellularLocation>
    <subcellularLocation>
        <location evidence="1">Cell surface</location>
    </subcellularLocation>
</comment>
<evidence type="ECO:0000313" key="10">
    <source>
        <dbReference type="EMBL" id="UTU53465.1"/>
    </source>
</evidence>
<evidence type="ECO:0000256" key="4">
    <source>
        <dbReference type="ARBA" id="ARBA00022692"/>
    </source>
</evidence>
<dbReference type="SUPFAM" id="SSF101967">
    <property type="entry name" value="Adhesin YadA, collagen-binding domain"/>
    <property type="match status" value="1"/>
</dbReference>
<feature type="chain" id="PRO_5044332506" evidence="8">
    <location>
        <begin position="25"/>
        <end position="397"/>
    </location>
</feature>
<evidence type="ECO:0000256" key="7">
    <source>
        <dbReference type="ARBA" id="ARBA00023237"/>
    </source>
</evidence>
<dbReference type="SUPFAM" id="SSF54523">
    <property type="entry name" value="Pili subunits"/>
    <property type="match status" value="1"/>
</dbReference>
<name>A0AB38TFU6_9HYPH</name>
<evidence type="ECO:0000256" key="8">
    <source>
        <dbReference type="SAM" id="SignalP"/>
    </source>
</evidence>
<keyword evidence="6" id="KW-0472">Membrane</keyword>
<dbReference type="GO" id="GO:0009279">
    <property type="term" value="C:cell outer membrane"/>
    <property type="evidence" value="ECO:0007669"/>
    <property type="project" value="UniProtKB-SubCell"/>
</dbReference>
<evidence type="ECO:0000256" key="2">
    <source>
        <dbReference type="ARBA" id="ARBA00004442"/>
    </source>
</evidence>
<dbReference type="InterPro" id="IPR005594">
    <property type="entry name" value="YadA_C"/>
</dbReference>
<dbReference type="EMBL" id="CP088147">
    <property type="protein sequence ID" value="UTU53465.1"/>
    <property type="molecule type" value="Genomic_DNA"/>
</dbReference>
<dbReference type="Gene3D" id="2.150.10.10">
    <property type="entry name" value="Serralysin-like metalloprotease, C-terminal"/>
    <property type="match status" value="1"/>
</dbReference>
<reference evidence="10 11" key="1">
    <citation type="journal article" date="2022" name="Microbiol. Resour. Announc.">
        <title>Complete Genome Sequence of Mesorhizobium ciceri Strain R30, a Rhizobium Used as a Commercial Inoculant for Chickpea in Argentina.</title>
        <authorList>
            <person name="Foresto E."/>
            <person name="Revale S."/>
            <person name="Primo E."/>
            <person name="Nievas F."/>
            <person name="Carezzano E."/>
            <person name="Puente M."/>
            <person name="Alzari P."/>
            <person name="Mart M."/>
            <person name="Ben-Assaya M."/>
            <person name="Mornico D."/>
            <person name="Santoro M."/>
            <person name="Mart F."/>
            <person name="Giordano W."/>
            <person name="Bogino P."/>
        </authorList>
    </citation>
    <scope>NUCLEOTIDE SEQUENCE [LARGE SCALE GENOMIC DNA]</scope>
    <source>
        <strain evidence="10 11">R30</strain>
    </source>
</reference>
<dbReference type="Pfam" id="PF03895">
    <property type="entry name" value="YadA_anchor"/>
    <property type="match status" value="1"/>
</dbReference>
<evidence type="ECO:0000256" key="5">
    <source>
        <dbReference type="ARBA" id="ARBA00022729"/>
    </source>
</evidence>